<reference evidence="2" key="1">
    <citation type="journal article" date="2005" name="Environ. Microbiol.">
        <title>Genetic and functional properties of uncultivated thermophilic crenarchaeotes from a subsurface gold mine as revealed by analysis of genome fragments.</title>
        <authorList>
            <person name="Nunoura T."/>
            <person name="Hirayama H."/>
            <person name="Takami H."/>
            <person name="Oida H."/>
            <person name="Nishi S."/>
            <person name="Shimamura S."/>
            <person name="Suzuki Y."/>
            <person name="Inagaki F."/>
            <person name="Takai K."/>
            <person name="Nealson K.H."/>
            <person name="Horikoshi K."/>
        </authorList>
    </citation>
    <scope>NUCLEOTIDE SEQUENCE</scope>
</reference>
<evidence type="ECO:0000313" key="3">
    <source>
        <dbReference type="EMBL" id="BAJ49403.1"/>
    </source>
</evidence>
<organism evidence="2">
    <name type="scientific">Caldiarchaeum subterraneum</name>
    <dbReference type="NCBI Taxonomy" id="311458"/>
    <lineage>
        <taxon>Archaea</taxon>
        <taxon>Nitrososphaerota</taxon>
        <taxon>Candidatus Caldarchaeales</taxon>
        <taxon>Candidatus Caldarchaeaceae</taxon>
        <taxon>Candidatus Caldarchaeum</taxon>
    </lineage>
</organism>
<sequence>MAHENKHYIGSRGGGVKAALKDFFFGALLLGLYGEVVRLKQKYDDIFFSLVMGEFLGIPLLSNYFTLRLLPYLVPEIESARKRLLQDVDVLVLLREGPAVH</sequence>
<evidence type="ECO:0000256" key="1">
    <source>
        <dbReference type="SAM" id="Phobius"/>
    </source>
</evidence>
<evidence type="ECO:0000313" key="2">
    <source>
        <dbReference type="EMBL" id="BAJ49361.1"/>
    </source>
</evidence>
<dbReference type="EMBL" id="AP011892">
    <property type="protein sequence ID" value="BAJ49403.1"/>
    <property type="molecule type" value="Genomic_DNA"/>
</dbReference>
<gene>
    <name evidence="2" type="ORF">HGMM_F01D06C28</name>
    <name evidence="3" type="ORF">HGMM_F31D11C35</name>
</gene>
<dbReference type="Pfam" id="PF25952">
    <property type="entry name" value="DUF7990"/>
    <property type="match status" value="1"/>
</dbReference>
<protein>
    <submittedName>
        <fullName evidence="2">Uncharacterized protein</fullName>
    </submittedName>
</protein>
<accession>E6NAK5</accession>
<keyword evidence="1" id="KW-1133">Transmembrane helix</keyword>
<name>E6NAK5_CALS0</name>
<proteinExistence type="predicted"/>
<dbReference type="AlphaFoldDB" id="E6NAK5"/>
<reference evidence="2" key="2">
    <citation type="journal article" date="2011" name="Nucleic Acids Res.">
        <title>Insights into the evolution of Archaea and eukaryotic protein modifier systems revealed by the genome of a novel archaeal group.</title>
        <authorList>
            <person name="Nunoura T."/>
            <person name="Takaki Y."/>
            <person name="Kakuta J."/>
            <person name="Nishi S."/>
            <person name="Sugahara J."/>
            <person name="Kazama H."/>
            <person name="Chee G."/>
            <person name="Hattori M."/>
            <person name="Kanai A."/>
            <person name="Atomi H."/>
            <person name="Takai K."/>
            <person name="Takami H."/>
        </authorList>
    </citation>
    <scope>NUCLEOTIDE SEQUENCE</scope>
</reference>
<keyword evidence="1" id="KW-0812">Transmembrane</keyword>
<keyword evidence="1" id="KW-0472">Membrane</keyword>
<dbReference type="InterPro" id="IPR058303">
    <property type="entry name" value="DUF7990"/>
</dbReference>
<feature type="transmembrane region" description="Helical" evidence="1">
    <location>
        <begin position="46"/>
        <end position="65"/>
    </location>
</feature>
<dbReference type="EMBL" id="AP011891">
    <property type="protein sequence ID" value="BAJ49361.1"/>
    <property type="molecule type" value="Genomic_DNA"/>
</dbReference>